<dbReference type="InterPro" id="IPR050238">
    <property type="entry name" value="DNA_Rep/Repair_Clamp_Loader"/>
</dbReference>
<evidence type="ECO:0000256" key="7">
    <source>
        <dbReference type="ARBA" id="ARBA00022833"/>
    </source>
</evidence>
<keyword evidence="4 11" id="KW-0235">DNA replication</keyword>
<comment type="similarity">
    <text evidence="1 11">Belongs to the DnaX/STICHEL family.</text>
</comment>
<reference evidence="13 14" key="1">
    <citation type="journal article" date="2017" name="Nat. Commun.">
        <title>In situ click chemistry generation of cyclooxygenase-2 inhibitors.</title>
        <authorList>
            <person name="Bhardwaj A."/>
            <person name="Kaur J."/>
            <person name="Wuest M."/>
            <person name="Wuest F."/>
        </authorList>
    </citation>
    <scope>NUCLEOTIDE SEQUENCE [LARGE SCALE GENOMIC DNA]</scope>
    <source>
        <strain evidence="13">S2_018_000_R2_106</strain>
    </source>
</reference>
<dbReference type="GO" id="GO:0006261">
    <property type="term" value="P:DNA-templated DNA replication"/>
    <property type="evidence" value="ECO:0007669"/>
    <property type="project" value="TreeGrafter"/>
</dbReference>
<dbReference type="NCBIfam" id="TIGR02397">
    <property type="entry name" value="dnaX_nterm"/>
    <property type="match status" value="1"/>
</dbReference>
<dbReference type="Pfam" id="PF22608">
    <property type="entry name" value="DNAX_ATPase_lid"/>
    <property type="match status" value="1"/>
</dbReference>
<dbReference type="InterPro" id="IPR027417">
    <property type="entry name" value="P-loop_NTPase"/>
</dbReference>
<feature type="domain" description="AAA+ ATPase" evidence="12">
    <location>
        <begin position="47"/>
        <end position="189"/>
    </location>
</feature>
<keyword evidence="5" id="KW-0479">Metal-binding</keyword>
<dbReference type="GO" id="GO:0003887">
    <property type="term" value="F:DNA-directed DNA polymerase activity"/>
    <property type="evidence" value="ECO:0007669"/>
    <property type="project" value="UniProtKB-KW"/>
</dbReference>
<evidence type="ECO:0000259" key="12">
    <source>
        <dbReference type="SMART" id="SM00382"/>
    </source>
</evidence>
<dbReference type="Pfam" id="PF12362">
    <property type="entry name" value="DUF3646"/>
    <property type="match status" value="1"/>
</dbReference>
<sequence length="572" mass="62030">MAGDTVTTTQNDYVVLARKYRSRTFAELIGQEALVRTLTNAIAMNKIHHAYVLTGIRGTGKTSTARLLAMALNCENGPSVTWDVNDAQVEAIRTGRHVDVFEYDAASNRSVEDVQRLFEGVNYAPVAGRYKVYIIDEVHMLSTTAFNALLKTLEEPPPQVKFIFATTDVQKIPLTVLSRCQRFDLKRIPSDVLGPYFQEILTKEGVEYEPSAVQLIARAADGSARDGLSLLDQSIALSVAEGDSTPRVTLATVEGMLGVADRSRVVDLLEALTGGRTAEALAVVDNLYASGSDAMGAVQGMMEIVHLMTRIRLVSDLKTNGSLTELERVRVLPLAEKLPLPNMGRLYQLLAQALVELKVAERPYEALAMACVRMAYLSPLPALDKLVSEASGMVVQAIPQGQVQAGMSAGAMAVSRPEPVRDLPVIEAGMVGNEKQIQEEAVHEQFADWVGIVRALRADNPMLTSSLERQVRCVSFEGTKLELAVDRGLLSAADLLRDLRTALKLRTGVAWDVREVQAEAGDGLTIAQMAAQAEAQRKSDVANDPMVSGVMGMFPGAELEHVDGAGEDDVYH</sequence>
<evidence type="ECO:0000256" key="11">
    <source>
        <dbReference type="RuleBase" id="RU364063"/>
    </source>
</evidence>
<dbReference type="EC" id="2.7.7.7" evidence="11"/>
<keyword evidence="2 11" id="KW-0808">Transferase</keyword>
<keyword evidence="6 11" id="KW-0547">Nucleotide-binding</keyword>
<dbReference type="Proteomes" id="UP000320948">
    <property type="component" value="Unassembled WGS sequence"/>
</dbReference>
<dbReference type="Pfam" id="PF12169">
    <property type="entry name" value="DNA_pol3_gamma3"/>
    <property type="match status" value="1"/>
</dbReference>
<dbReference type="SMART" id="SM00382">
    <property type="entry name" value="AAA"/>
    <property type="match status" value="1"/>
</dbReference>
<dbReference type="InterPro" id="IPR012763">
    <property type="entry name" value="DNA_pol_III_sug/sutau_N"/>
</dbReference>
<organism evidence="13 14">
    <name type="scientific">Blastochloris viridis</name>
    <name type="common">Rhodopseudomonas viridis</name>
    <dbReference type="NCBI Taxonomy" id="1079"/>
    <lineage>
        <taxon>Bacteria</taxon>
        <taxon>Pseudomonadati</taxon>
        <taxon>Pseudomonadota</taxon>
        <taxon>Alphaproteobacteria</taxon>
        <taxon>Hyphomicrobiales</taxon>
        <taxon>Blastochloridaceae</taxon>
        <taxon>Blastochloris</taxon>
    </lineage>
</organism>
<dbReference type="PANTHER" id="PTHR11669">
    <property type="entry name" value="REPLICATION FACTOR C / DNA POLYMERASE III GAMMA-TAU SUBUNIT"/>
    <property type="match status" value="1"/>
</dbReference>
<evidence type="ECO:0000313" key="14">
    <source>
        <dbReference type="Proteomes" id="UP000320948"/>
    </source>
</evidence>
<gene>
    <name evidence="11 13" type="primary">dnaX</name>
    <name evidence="13" type="ORF">DI628_07650</name>
</gene>
<dbReference type="FunFam" id="1.10.8.60:FF:000013">
    <property type="entry name" value="DNA polymerase III subunit gamma/tau"/>
    <property type="match status" value="1"/>
</dbReference>
<dbReference type="InterPro" id="IPR022107">
    <property type="entry name" value="DNA_pol_III_gamma/tau_C"/>
</dbReference>
<evidence type="ECO:0000256" key="1">
    <source>
        <dbReference type="ARBA" id="ARBA00006360"/>
    </source>
</evidence>
<evidence type="ECO:0000256" key="6">
    <source>
        <dbReference type="ARBA" id="ARBA00022741"/>
    </source>
</evidence>
<dbReference type="PANTHER" id="PTHR11669:SF0">
    <property type="entry name" value="PROTEIN STICHEL-LIKE 2"/>
    <property type="match status" value="1"/>
</dbReference>
<accession>A0A6N4RCE1</accession>
<comment type="catalytic activity">
    <reaction evidence="10 11">
        <text>DNA(n) + a 2'-deoxyribonucleoside 5'-triphosphate = DNA(n+1) + diphosphate</text>
        <dbReference type="Rhea" id="RHEA:22508"/>
        <dbReference type="Rhea" id="RHEA-COMP:17339"/>
        <dbReference type="Rhea" id="RHEA-COMP:17340"/>
        <dbReference type="ChEBI" id="CHEBI:33019"/>
        <dbReference type="ChEBI" id="CHEBI:61560"/>
        <dbReference type="ChEBI" id="CHEBI:173112"/>
        <dbReference type="EC" id="2.7.7.7"/>
    </reaction>
</comment>
<dbReference type="SUPFAM" id="SSF52540">
    <property type="entry name" value="P-loop containing nucleoside triphosphate hydrolases"/>
    <property type="match status" value="1"/>
</dbReference>
<dbReference type="GO" id="GO:0009360">
    <property type="term" value="C:DNA polymerase III complex"/>
    <property type="evidence" value="ECO:0007669"/>
    <property type="project" value="InterPro"/>
</dbReference>
<dbReference type="Pfam" id="PF13177">
    <property type="entry name" value="DNA_pol3_delta2"/>
    <property type="match status" value="1"/>
</dbReference>
<dbReference type="Gene3D" id="1.20.272.10">
    <property type="match status" value="1"/>
</dbReference>
<dbReference type="FunFam" id="3.40.50.300:FF:000014">
    <property type="entry name" value="DNA polymerase III subunit gamma/tau"/>
    <property type="match status" value="1"/>
</dbReference>
<proteinExistence type="inferred from homology"/>
<dbReference type="Gene3D" id="1.10.8.60">
    <property type="match status" value="1"/>
</dbReference>
<dbReference type="GO" id="GO:0005524">
    <property type="term" value="F:ATP binding"/>
    <property type="evidence" value="ECO:0007669"/>
    <property type="project" value="UniProtKB-KW"/>
</dbReference>
<keyword evidence="9 11" id="KW-0239">DNA-directed DNA polymerase</keyword>
<name>A0A6N4RCE1_BLAVI</name>
<comment type="caution">
    <text evidence="13">The sequence shown here is derived from an EMBL/GenBank/DDBJ whole genome shotgun (WGS) entry which is preliminary data.</text>
</comment>
<keyword evidence="7" id="KW-0862">Zinc</keyword>
<dbReference type="GO" id="GO:0003677">
    <property type="term" value="F:DNA binding"/>
    <property type="evidence" value="ECO:0007669"/>
    <property type="project" value="InterPro"/>
</dbReference>
<dbReference type="InterPro" id="IPR008921">
    <property type="entry name" value="DNA_pol3_clamp-load_cplx_C"/>
</dbReference>
<protein>
    <recommendedName>
        <fullName evidence="11">DNA polymerase III subunit gamma/tau</fullName>
        <ecNumber evidence="11">2.7.7.7</ecNumber>
    </recommendedName>
</protein>
<dbReference type="GO" id="GO:0046872">
    <property type="term" value="F:metal ion binding"/>
    <property type="evidence" value="ECO:0007669"/>
    <property type="project" value="UniProtKB-KW"/>
</dbReference>
<evidence type="ECO:0000256" key="9">
    <source>
        <dbReference type="ARBA" id="ARBA00022932"/>
    </source>
</evidence>
<evidence type="ECO:0000313" key="13">
    <source>
        <dbReference type="EMBL" id="TKW60760.1"/>
    </source>
</evidence>
<dbReference type="CDD" id="cd18137">
    <property type="entry name" value="HLD_clamp_pol_III_gamma_tau"/>
    <property type="match status" value="1"/>
</dbReference>
<dbReference type="InterPro" id="IPR022754">
    <property type="entry name" value="DNA_pol_III_gamma-3"/>
</dbReference>
<dbReference type="InterPro" id="IPR003593">
    <property type="entry name" value="AAA+_ATPase"/>
</dbReference>
<dbReference type="EMBL" id="VAFM01000002">
    <property type="protein sequence ID" value="TKW60760.1"/>
    <property type="molecule type" value="Genomic_DNA"/>
</dbReference>
<evidence type="ECO:0000256" key="2">
    <source>
        <dbReference type="ARBA" id="ARBA00022679"/>
    </source>
</evidence>
<keyword evidence="8 11" id="KW-0067">ATP-binding</keyword>
<dbReference type="Gene3D" id="3.40.50.300">
    <property type="entry name" value="P-loop containing nucleotide triphosphate hydrolases"/>
    <property type="match status" value="1"/>
</dbReference>
<evidence type="ECO:0000256" key="5">
    <source>
        <dbReference type="ARBA" id="ARBA00022723"/>
    </source>
</evidence>
<evidence type="ECO:0000256" key="10">
    <source>
        <dbReference type="ARBA" id="ARBA00049244"/>
    </source>
</evidence>
<keyword evidence="3 11" id="KW-0548">Nucleotidyltransferase</keyword>
<evidence type="ECO:0000256" key="8">
    <source>
        <dbReference type="ARBA" id="ARBA00022840"/>
    </source>
</evidence>
<dbReference type="SUPFAM" id="SSF48019">
    <property type="entry name" value="post-AAA+ oligomerization domain-like"/>
    <property type="match status" value="1"/>
</dbReference>
<comment type="subunit">
    <text evidence="11">DNA polymerase III contains a core (composed of alpha, epsilon and theta chains) that associates with a tau subunit. This core dimerizes to form the POLIII' complex. PolIII' associates with the gamma complex (composed of gamma, delta, delta', psi and chi chains) and with the beta chain to form the complete DNA polymerase III complex.</text>
</comment>
<evidence type="ECO:0000256" key="3">
    <source>
        <dbReference type="ARBA" id="ARBA00022695"/>
    </source>
</evidence>
<dbReference type="AlphaFoldDB" id="A0A6N4RCE1"/>
<comment type="function">
    <text evidence="11">DNA polymerase III is a complex, multichain enzyme responsible for most of the replicative synthesis in bacteria. This DNA polymerase also exhibits 3' to 5' exonuclease activity.</text>
</comment>
<dbReference type="InterPro" id="IPR045085">
    <property type="entry name" value="HLD_clamp_pol_III_gamma_tau"/>
</dbReference>
<dbReference type="CDD" id="cd00009">
    <property type="entry name" value="AAA"/>
    <property type="match status" value="1"/>
</dbReference>
<evidence type="ECO:0000256" key="4">
    <source>
        <dbReference type="ARBA" id="ARBA00022705"/>
    </source>
</evidence>